<keyword evidence="2" id="KW-1185">Reference proteome</keyword>
<dbReference type="EMBL" id="JBAWTH010000002">
    <property type="protein sequence ID" value="KAL2292624.1"/>
    <property type="molecule type" value="Genomic_DNA"/>
</dbReference>
<organism evidence="1 2">
    <name type="scientific">Diaporthe vaccinii</name>
    <dbReference type="NCBI Taxonomy" id="105482"/>
    <lineage>
        <taxon>Eukaryota</taxon>
        <taxon>Fungi</taxon>
        <taxon>Dikarya</taxon>
        <taxon>Ascomycota</taxon>
        <taxon>Pezizomycotina</taxon>
        <taxon>Sordariomycetes</taxon>
        <taxon>Sordariomycetidae</taxon>
        <taxon>Diaporthales</taxon>
        <taxon>Diaporthaceae</taxon>
        <taxon>Diaporthe</taxon>
        <taxon>Diaporthe eres species complex</taxon>
    </lineage>
</organism>
<proteinExistence type="predicted"/>
<gene>
    <name evidence="1" type="ORF">FJTKL_07740</name>
</gene>
<evidence type="ECO:0000313" key="2">
    <source>
        <dbReference type="Proteomes" id="UP001600888"/>
    </source>
</evidence>
<reference evidence="1 2" key="1">
    <citation type="submission" date="2024-03" db="EMBL/GenBank/DDBJ databases">
        <title>A high-quality draft genome sequence of Diaporthe vaccinii, a causative agent of upright dieback and viscid rot disease in cranberry plants.</title>
        <authorList>
            <person name="Sarrasin M."/>
            <person name="Lang B.F."/>
            <person name="Burger G."/>
        </authorList>
    </citation>
    <scope>NUCLEOTIDE SEQUENCE [LARGE SCALE GENOMIC DNA]</scope>
    <source>
        <strain evidence="1 2">IS7</strain>
    </source>
</reference>
<accession>A0ABR4FD49</accession>
<comment type="caution">
    <text evidence="1">The sequence shown here is derived from an EMBL/GenBank/DDBJ whole genome shotgun (WGS) entry which is preliminary data.</text>
</comment>
<sequence length="102" mass="11931">MPASDSKHRTQYPEKKKRKERYLSLHFDIYCRDPKRRNAFCPLHQHLPNGLQPHLSTSYHNPLPPPNLISTVGDPQTRLCTQHRVDPRNTNTNITQNFAVFT</sequence>
<evidence type="ECO:0000313" key="1">
    <source>
        <dbReference type="EMBL" id="KAL2292624.1"/>
    </source>
</evidence>
<dbReference type="Proteomes" id="UP001600888">
    <property type="component" value="Unassembled WGS sequence"/>
</dbReference>
<name>A0ABR4FD49_9PEZI</name>
<protein>
    <submittedName>
        <fullName evidence="1">Uncharacterized protein</fullName>
    </submittedName>
</protein>